<dbReference type="RefSeq" id="WP_161261495.1">
    <property type="nucleotide sequence ID" value="NZ_JAFBDC010000004.1"/>
</dbReference>
<comment type="caution">
    <text evidence="1">The sequence shown here is derived from an EMBL/GenBank/DDBJ whole genome shotgun (WGS) entry which is preliminary data.</text>
</comment>
<proteinExistence type="predicted"/>
<gene>
    <name evidence="1" type="ORF">GTO89_07740</name>
</gene>
<evidence type="ECO:0000313" key="2">
    <source>
        <dbReference type="Proteomes" id="UP000471031"/>
    </source>
</evidence>
<dbReference type="AlphaFoldDB" id="A0A845L861"/>
<organism evidence="1 2">
    <name type="scientific">Heliomicrobium gestii</name>
    <name type="common">Heliobacterium gestii</name>
    <dbReference type="NCBI Taxonomy" id="2699"/>
    <lineage>
        <taxon>Bacteria</taxon>
        <taxon>Bacillati</taxon>
        <taxon>Bacillota</taxon>
        <taxon>Clostridia</taxon>
        <taxon>Eubacteriales</taxon>
        <taxon>Heliobacteriaceae</taxon>
        <taxon>Heliomicrobium</taxon>
    </lineage>
</organism>
<reference evidence="1 2" key="1">
    <citation type="submission" date="2020-01" db="EMBL/GenBank/DDBJ databases">
        <title>Whole genome sequence of Heliobacterium gestii DSM 11169.</title>
        <authorList>
            <person name="Kyndt J.A."/>
            <person name="Meyer T.E."/>
        </authorList>
    </citation>
    <scope>NUCLEOTIDE SEQUENCE [LARGE SCALE GENOMIC DNA]</scope>
    <source>
        <strain evidence="1 2">DSM 11169</strain>
    </source>
</reference>
<name>A0A845L861_HELGE</name>
<dbReference type="EMBL" id="WXEX01000005">
    <property type="protein sequence ID" value="MZP42927.1"/>
    <property type="molecule type" value="Genomic_DNA"/>
</dbReference>
<evidence type="ECO:0000313" key="1">
    <source>
        <dbReference type="EMBL" id="MZP42927.1"/>
    </source>
</evidence>
<keyword evidence="2" id="KW-1185">Reference proteome</keyword>
<accession>A0A845L861</accession>
<dbReference type="Proteomes" id="UP000471031">
    <property type="component" value="Unassembled WGS sequence"/>
</dbReference>
<protein>
    <submittedName>
        <fullName evidence="1">Uncharacterized protein</fullName>
    </submittedName>
</protein>
<sequence>MLEKQAGLLLAELDLAEWTIKKRPDTFEQAKGIRTALDGLCAFLQELILARDNDLTGMTRNDSVGKNIELLREFYNIPPDFFPIALGKAASPGTLH</sequence>
<dbReference type="OrthoDB" id="2084341at2"/>